<dbReference type="SMART" id="SM00100">
    <property type="entry name" value="cNMP"/>
    <property type="match status" value="1"/>
</dbReference>
<dbReference type="PANTHER" id="PTHR11635">
    <property type="entry name" value="CAMP-DEPENDENT PROTEIN KINASE REGULATORY CHAIN"/>
    <property type="match status" value="1"/>
</dbReference>
<proteinExistence type="inferred from homology"/>
<evidence type="ECO:0000256" key="4">
    <source>
        <dbReference type="SAM" id="MobiDB-lite"/>
    </source>
</evidence>
<dbReference type="Pfam" id="PF00027">
    <property type="entry name" value="cNMP_binding"/>
    <property type="match status" value="1"/>
</dbReference>
<comment type="caution">
    <text evidence="6">The sequence shown here is derived from an EMBL/GenBank/DDBJ whole genome shotgun (WGS) entry which is preliminary data.</text>
</comment>
<reference evidence="6" key="1">
    <citation type="submission" date="2023-03" db="EMBL/GenBank/DDBJ databases">
        <authorList>
            <person name="Steffen K."/>
            <person name="Cardenas P."/>
        </authorList>
    </citation>
    <scope>NUCLEOTIDE SEQUENCE</scope>
</reference>
<dbReference type="PROSITE" id="PS50042">
    <property type="entry name" value="CNMP_BINDING_3"/>
    <property type="match status" value="1"/>
</dbReference>
<dbReference type="GO" id="GO:0030552">
    <property type="term" value="F:cAMP binding"/>
    <property type="evidence" value="ECO:0007669"/>
    <property type="project" value="UniProtKB-KW"/>
</dbReference>
<dbReference type="AlphaFoldDB" id="A0AA35S396"/>
<evidence type="ECO:0000256" key="1">
    <source>
        <dbReference type="ARBA" id="ARBA00005753"/>
    </source>
</evidence>
<dbReference type="EMBL" id="CASHTH010001969">
    <property type="protein sequence ID" value="CAI8022648.1"/>
    <property type="molecule type" value="Genomic_DNA"/>
</dbReference>
<gene>
    <name evidence="6" type="ORF">GBAR_LOCUS13292</name>
</gene>
<evidence type="ECO:0000313" key="7">
    <source>
        <dbReference type="Proteomes" id="UP001174909"/>
    </source>
</evidence>
<evidence type="ECO:0000256" key="2">
    <source>
        <dbReference type="ARBA" id="ARBA00022566"/>
    </source>
</evidence>
<evidence type="ECO:0000259" key="5">
    <source>
        <dbReference type="PROSITE" id="PS50042"/>
    </source>
</evidence>
<evidence type="ECO:0000313" key="6">
    <source>
        <dbReference type="EMBL" id="CAI8022648.1"/>
    </source>
</evidence>
<dbReference type="InterPro" id="IPR050503">
    <property type="entry name" value="cAMP-dep_PK_reg_su-like"/>
</dbReference>
<accession>A0AA35S396</accession>
<organism evidence="6 7">
    <name type="scientific">Geodia barretti</name>
    <name type="common">Barrett's horny sponge</name>
    <dbReference type="NCBI Taxonomy" id="519541"/>
    <lineage>
        <taxon>Eukaryota</taxon>
        <taxon>Metazoa</taxon>
        <taxon>Porifera</taxon>
        <taxon>Demospongiae</taxon>
        <taxon>Heteroscleromorpha</taxon>
        <taxon>Tetractinellida</taxon>
        <taxon>Astrophorina</taxon>
        <taxon>Geodiidae</taxon>
        <taxon>Geodia</taxon>
    </lineage>
</organism>
<dbReference type="GO" id="GO:0005952">
    <property type="term" value="C:cAMP-dependent protein kinase complex"/>
    <property type="evidence" value="ECO:0007669"/>
    <property type="project" value="InterPro"/>
</dbReference>
<dbReference type="Proteomes" id="UP001174909">
    <property type="component" value="Unassembled WGS sequence"/>
</dbReference>
<name>A0AA35S396_GEOBA</name>
<dbReference type="PROSITE" id="PS00888">
    <property type="entry name" value="CNMP_BINDING_1"/>
    <property type="match status" value="1"/>
</dbReference>
<dbReference type="InterPro" id="IPR000595">
    <property type="entry name" value="cNMP-bd_dom"/>
</dbReference>
<comment type="similarity">
    <text evidence="1">Belongs to the cAMP-dependent kinase regulatory chain family.</text>
</comment>
<keyword evidence="7" id="KW-1185">Reference proteome</keyword>
<dbReference type="InterPro" id="IPR014710">
    <property type="entry name" value="RmlC-like_jellyroll"/>
</dbReference>
<evidence type="ECO:0000256" key="3">
    <source>
        <dbReference type="ARBA" id="ARBA00023149"/>
    </source>
</evidence>
<dbReference type="CDD" id="cd00038">
    <property type="entry name" value="CAP_ED"/>
    <property type="match status" value="1"/>
</dbReference>
<dbReference type="Gene3D" id="2.60.120.10">
    <property type="entry name" value="Jelly Rolls"/>
    <property type="match status" value="1"/>
</dbReference>
<feature type="domain" description="Cyclic nucleotide-binding" evidence="5">
    <location>
        <begin position="33"/>
        <end position="136"/>
    </location>
</feature>
<dbReference type="GO" id="GO:0005829">
    <property type="term" value="C:cytosol"/>
    <property type="evidence" value="ECO:0007669"/>
    <property type="project" value="TreeGrafter"/>
</dbReference>
<protein>
    <submittedName>
        <fullName evidence="6">cAMP-dependent protein kinase regulatory subunit</fullName>
    </submittedName>
</protein>
<keyword evidence="3" id="KW-0114">cAMP</keyword>
<feature type="region of interest" description="Disordered" evidence="4">
    <location>
        <begin position="180"/>
        <end position="223"/>
    </location>
</feature>
<dbReference type="InterPro" id="IPR018488">
    <property type="entry name" value="cNMP-bd_CS"/>
</dbReference>
<keyword evidence="2" id="KW-0547">Nucleotide-binding</keyword>
<dbReference type="SUPFAM" id="SSF51206">
    <property type="entry name" value="cAMP-binding domain-like"/>
    <property type="match status" value="1"/>
</dbReference>
<dbReference type="InterPro" id="IPR018490">
    <property type="entry name" value="cNMP-bd_dom_sf"/>
</dbReference>
<sequence length="223" mass="24696">MKQTDATWSAVFDRKSKAKVERSIIDVLKEVPIFEELSNREIQNIARIAYQRYYSAGEVIIHEGQNAAGMYIMVDGQAEVTKALEDGTVLHLTTLENSGLFGDVGLLDSSPRTATVKATRNSSIIGFFRPELLELMNSNPRLASKVIFKLGQILTARFRFIHSEFEKAQEEIGRLKAQLTATSSTNTEDRDVASNETSISGPELEIEAPDSISPNASGEEENR</sequence>
<keyword evidence="2" id="KW-0116">cAMP-binding</keyword>
<dbReference type="PANTHER" id="PTHR11635:SF152">
    <property type="entry name" value="CAMP-DEPENDENT PROTEIN KINASE TYPE I REGULATORY SUBUNIT-RELATED"/>
    <property type="match status" value="1"/>
</dbReference>